<feature type="domain" description="Glutaredoxin" evidence="2">
    <location>
        <begin position="102"/>
        <end position="169"/>
    </location>
</feature>
<protein>
    <recommendedName>
        <fullName evidence="2">Glutaredoxin domain-containing protein</fullName>
    </recommendedName>
</protein>
<sequence length="191" mass="21982">MAQHTYDDSIKSAVEKSIILLHKGEVDITDEMETFNEIDLTGRKDLEEALQRLYSVDALPCILAYGQVFSIEEIEAVKQKEREFNESEYNAAIDMIKRNKRVIFIKGTPNMPQCKFTRELINMLKEEGLVAESDYKSVNVLDSVTVREKIKEYGDWPTYPQVYINQELVGGLDVLKVERKNGTIRSILDIE</sequence>
<dbReference type="PROSITE" id="PS51354">
    <property type="entry name" value="GLUTAREDOXIN_2"/>
    <property type="match status" value="1"/>
</dbReference>
<evidence type="ECO:0000313" key="3">
    <source>
        <dbReference type="EMBL" id="EIJ87589.1"/>
    </source>
</evidence>
<dbReference type="PANTHER" id="PTHR10293">
    <property type="entry name" value="GLUTAREDOXIN FAMILY MEMBER"/>
    <property type="match status" value="1"/>
</dbReference>
<dbReference type="OrthoDB" id="415696at2759"/>
<dbReference type="VEuPathDB" id="MicrosporidiaDB:NEQG_00953"/>
<dbReference type="OMA" id="KPECKFT"/>
<name>I3EEE2_NEMP3</name>
<dbReference type="GO" id="GO:0015036">
    <property type="term" value="F:disulfide oxidoreductase activity"/>
    <property type="evidence" value="ECO:0007669"/>
    <property type="project" value="UniProtKB-ARBA"/>
</dbReference>
<dbReference type="Gene3D" id="3.40.30.10">
    <property type="entry name" value="Glutaredoxin"/>
    <property type="match status" value="1"/>
</dbReference>
<dbReference type="GO" id="GO:0005759">
    <property type="term" value="C:mitochondrial matrix"/>
    <property type="evidence" value="ECO:0007669"/>
    <property type="project" value="TreeGrafter"/>
</dbReference>
<dbReference type="Pfam" id="PF00462">
    <property type="entry name" value="Glutaredoxin"/>
    <property type="match status" value="1"/>
</dbReference>
<proteinExistence type="predicted"/>
<dbReference type="HOGENOM" id="CLU_026126_12_1_1"/>
<dbReference type="FunCoup" id="I3EEE2">
    <property type="interactions" value="164"/>
</dbReference>
<dbReference type="InterPro" id="IPR036249">
    <property type="entry name" value="Thioredoxin-like_sf"/>
</dbReference>
<dbReference type="EMBL" id="GL870881">
    <property type="protein sequence ID" value="EIJ87589.1"/>
    <property type="molecule type" value="Genomic_DNA"/>
</dbReference>
<dbReference type="STRING" id="935791.I3EEE2"/>
<dbReference type="VEuPathDB" id="MicrosporidiaDB:NEQG_02136"/>
<dbReference type="PANTHER" id="PTHR10293:SF16">
    <property type="entry name" value="GLUTAREDOXIN-RELATED PROTEIN 5, MITOCHONDRIAL"/>
    <property type="match status" value="1"/>
</dbReference>
<keyword evidence="1" id="KW-0676">Redox-active center</keyword>
<dbReference type="SUPFAM" id="SSF52833">
    <property type="entry name" value="Thioredoxin-like"/>
    <property type="match status" value="1"/>
</dbReference>
<dbReference type="Proteomes" id="UP000002872">
    <property type="component" value="Unassembled WGS sequence"/>
</dbReference>
<keyword evidence="5" id="KW-1185">Reference proteome</keyword>
<dbReference type="EMBL" id="GL870877">
    <property type="protein sequence ID" value="EIJ89134.1"/>
    <property type="molecule type" value="Genomic_DNA"/>
</dbReference>
<evidence type="ECO:0000259" key="2">
    <source>
        <dbReference type="Pfam" id="PF00462"/>
    </source>
</evidence>
<gene>
    <name evidence="4" type="ORF">NEQG_00953</name>
    <name evidence="3" type="ORF">NEQG_02136</name>
</gene>
<dbReference type="InterPro" id="IPR004480">
    <property type="entry name" value="Monothiol_GRX-rel"/>
</dbReference>
<evidence type="ECO:0000256" key="1">
    <source>
        <dbReference type="ARBA" id="ARBA00023284"/>
    </source>
</evidence>
<evidence type="ECO:0000313" key="4">
    <source>
        <dbReference type="EMBL" id="EIJ89134.1"/>
    </source>
</evidence>
<dbReference type="AlphaFoldDB" id="I3EEE2"/>
<accession>I3EEE2</accession>
<dbReference type="InterPro" id="IPR002109">
    <property type="entry name" value="Glutaredoxin"/>
</dbReference>
<organism evidence="3 5">
    <name type="scientific">Nematocida parisii (strain ERTm3)</name>
    <name type="common">Nematode killer fungus</name>
    <dbReference type="NCBI Taxonomy" id="935791"/>
    <lineage>
        <taxon>Eukaryota</taxon>
        <taxon>Fungi</taxon>
        <taxon>Fungi incertae sedis</taxon>
        <taxon>Microsporidia</taxon>
        <taxon>Nematocida</taxon>
    </lineage>
</organism>
<evidence type="ECO:0000313" key="5">
    <source>
        <dbReference type="Proteomes" id="UP000002872"/>
    </source>
</evidence>
<reference evidence="3" key="1">
    <citation type="submission" date="2011-01" db="EMBL/GenBank/DDBJ databases">
        <title>The Genome Sequence of Nematocida parisii strain ERTm3.</title>
        <authorList>
            <consortium name="The Broad Institute Genome Sequencing Platform"/>
            <consortium name="The Broad Institute Genome Sequencing Center for Infectious Disease"/>
            <person name="Cuomo C."/>
            <person name="Troemel E."/>
            <person name="Young S.K."/>
            <person name="Zeng Q."/>
            <person name="Gargeya S."/>
            <person name="Fitzgerald M."/>
            <person name="Haas B."/>
            <person name="Abouelleil A."/>
            <person name="Alvarado L."/>
            <person name="Arachchi H.M."/>
            <person name="Berlin A."/>
            <person name="Chapman S.B."/>
            <person name="Gearin G."/>
            <person name="Goldberg J."/>
            <person name="Griggs A."/>
            <person name="Gujja S."/>
            <person name="Hansen M."/>
            <person name="Heiman D."/>
            <person name="Howarth C."/>
            <person name="Larimer J."/>
            <person name="Lui A."/>
            <person name="MacDonald P.J.P."/>
            <person name="McCowen C."/>
            <person name="Montmayeur A."/>
            <person name="Murphy C."/>
            <person name="Neiman D."/>
            <person name="Pearson M."/>
            <person name="Priest M."/>
            <person name="Roberts A."/>
            <person name="Saif S."/>
            <person name="Shea T."/>
            <person name="Sisk P."/>
            <person name="Stolte C."/>
            <person name="Sykes S."/>
            <person name="Wortman J."/>
            <person name="Nusbaum C."/>
            <person name="Birren B."/>
        </authorList>
    </citation>
    <scope>NUCLEOTIDE SEQUENCE</scope>
    <source>
        <strain evidence="3">ERTm3</strain>
    </source>
</reference>